<dbReference type="AlphaFoldDB" id="A0A183FKZ9"/>
<accession>A0A183FKZ9</accession>
<reference evidence="3" key="2">
    <citation type="submission" date="2019-09" db="UniProtKB">
        <authorList>
            <consortium name="WormBaseParasite"/>
        </authorList>
    </citation>
    <scope>IDENTIFICATION</scope>
</reference>
<organism evidence="2 3">
    <name type="scientific">Heligmosomoides polygyrus</name>
    <name type="common">Parasitic roundworm</name>
    <dbReference type="NCBI Taxonomy" id="6339"/>
    <lineage>
        <taxon>Eukaryota</taxon>
        <taxon>Metazoa</taxon>
        <taxon>Ecdysozoa</taxon>
        <taxon>Nematoda</taxon>
        <taxon>Chromadorea</taxon>
        <taxon>Rhabditida</taxon>
        <taxon>Rhabditina</taxon>
        <taxon>Rhabditomorpha</taxon>
        <taxon>Strongyloidea</taxon>
        <taxon>Heligmosomidae</taxon>
        <taxon>Heligmosomoides</taxon>
    </lineage>
</organism>
<evidence type="ECO:0000313" key="2">
    <source>
        <dbReference type="Proteomes" id="UP000050761"/>
    </source>
</evidence>
<dbReference type="WBParaSite" id="HPBE_0000787401-mRNA-1">
    <property type="protein sequence ID" value="HPBE_0000787401-mRNA-1"/>
    <property type="gene ID" value="HPBE_0000787401"/>
</dbReference>
<keyword evidence="2" id="KW-1185">Reference proteome</keyword>
<evidence type="ECO:0000313" key="3">
    <source>
        <dbReference type="WBParaSite" id="HPBE_0000787401-mRNA-1"/>
    </source>
</evidence>
<gene>
    <name evidence="1" type="ORF">HPBE_LOCUS7875</name>
</gene>
<proteinExistence type="predicted"/>
<dbReference type="EMBL" id="UZAH01025995">
    <property type="protein sequence ID" value="VDO73953.1"/>
    <property type="molecule type" value="Genomic_DNA"/>
</dbReference>
<reference evidence="1 2" key="1">
    <citation type="submission" date="2018-11" db="EMBL/GenBank/DDBJ databases">
        <authorList>
            <consortium name="Pathogen Informatics"/>
        </authorList>
    </citation>
    <scope>NUCLEOTIDE SEQUENCE [LARGE SCALE GENOMIC DNA]</scope>
</reference>
<accession>A0A3P7Z8I7</accession>
<dbReference type="Proteomes" id="UP000050761">
    <property type="component" value="Unassembled WGS sequence"/>
</dbReference>
<evidence type="ECO:0000313" key="1">
    <source>
        <dbReference type="EMBL" id="VDO73953.1"/>
    </source>
</evidence>
<sequence>MKLQNNRVGRPAATAAYVFRPASHLSCSRTIPTLKRNVVEPADSEPQAMTWLCFGLRTHVTDVVHQVPGFRKGVTYVAKGLPDSDDVSPMSRQGSGFSQRVNDVTQSTFRLRTHVTDVVQQASGFRRGVTDVTRGFRI</sequence>
<name>A0A183FKZ9_HELPZ</name>
<protein>
    <submittedName>
        <fullName evidence="3">Kinesin motor domain-containing protein</fullName>
    </submittedName>
</protein>